<evidence type="ECO:0008006" key="4">
    <source>
        <dbReference type="Google" id="ProtNLM"/>
    </source>
</evidence>
<organism evidence="2 3">
    <name type="scientific">Pontibacter fetidus</name>
    <dbReference type="NCBI Taxonomy" id="2700082"/>
    <lineage>
        <taxon>Bacteria</taxon>
        <taxon>Pseudomonadati</taxon>
        <taxon>Bacteroidota</taxon>
        <taxon>Cytophagia</taxon>
        <taxon>Cytophagales</taxon>
        <taxon>Hymenobacteraceae</taxon>
        <taxon>Pontibacter</taxon>
    </lineage>
</organism>
<keyword evidence="1" id="KW-1133">Transmembrane helix</keyword>
<accession>A0A6B2GY97</accession>
<feature type="transmembrane region" description="Helical" evidence="1">
    <location>
        <begin position="45"/>
        <end position="63"/>
    </location>
</feature>
<keyword evidence="1" id="KW-0812">Transmembrane</keyword>
<evidence type="ECO:0000256" key="1">
    <source>
        <dbReference type="SAM" id="Phobius"/>
    </source>
</evidence>
<evidence type="ECO:0000313" key="2">
    <source>
        <dbReference type="EMBL" id="NDK54838.1"/>
    </source>
</evidence>
<sequence>MTQAPLPVICPACGVQLPAGTTVCTSCHTPLPTKKWYSLKGLNPAEIFLLILGALMLLIGLVAV</sequence>
<reference evidence="2 3" key="1">
    <citation type="submission" date="2020-01" db="EMBL/GenBank/DDBJ databases">
        <authorList>
            <person name="Kim M.K."/>
        </authorList>
    </citation>
    <scope>NUCLEOTIDE SEQUENCE [LARGE SCALE GENOMIC DNA]</scope>
    <source>
        <strain evidence="2 3">BT213</strain>
    </source>
</reference>
<comment type="caution">
    <text evidence="2">The sequence shown here is derived from an EMBL/GenBank/DDBJ whole genome shotgun (WGS) entry which is preliminary data.</text>
</comment>
<evidence type="ECO:0000313" key="3">
    <source>
        <dbReference type="Proteomes" id="UP000478546"/>
    </source>
</evidence>
<keyword evidence="3" id="KW-1185">Reference proteome</keyword>
<dbReference type="Proteomes" id="UP000478546">
    <property type="component" value="Unassembled WGS sequence"/>
</dbReference>
<dbReference type="AlphaFoldDB" id="A0A6B2GY97"/>
<proteinExistence type="predicted"/>
<gene>
    <name evidence="2" type="ORF">GWO68_02810</name>
</gene>
<protein>
    <recommendedName>
        <fullName evidence="4">Zinc ribbon domain-containing protein</fullName>
    </recommendedName>
</protein>
<dbReference type="RefSeq" id="WP_162344894.1">
    <property type="nucleotide sequence ID" value="NZ_JAAEAA010000003.1"/>
</dbReference>
<dbReference type="EMBL" id="JAAEAA010000003">
    <property type="protein sequence ID" value="NDK54838.1"/>
    <property type="molecule type" value="Genomic_DNA"/>
</dbReference>
<keyword evidence="1" id="KW-0472">Membrane</keyword>
<name>A0A6B2GY97_9BACT</name>